<organism evidence="1 2">
    <name type="scientific">Faecalibaculum rodentium</name>
    <dbReference type="NCBI Taxonomy" id="1702221"/>
    <lineage>
        <taxon>Bacteria</taxon>
        <taxon>Bacillati</taxon>
        <taxon>Bacillota</taxon>
        <taxon>Erysipelotrichia</taxon>
        <taxon>Erysipelotrichales</taxon>
        <taxon>Erysipelotrichaceae</taxon>
        <taxon>Faecalibaculum</taxon>
    </lineage>
</organism>
<reference evidence="1 2" key="1">
    <citation type="journal article" date="2016" name="Gut Pathog.">
        <title>Whole genome sequencing of "Faecalibaculum rodentium" ALO17, isolated from C57BL/6J laboratory mouse feces.</title>
        <authorList>
            <person name="Lim S."/>
            <person name="Chang D.H."/>
            <person name="Ahn S."/>
            <person name="Kim B.C."/>
        </authorList>
    </citation>
    <scope>NUCLEOTIDE SEQUENCE [LARGE SCALE GENOMIC DNA]</scope>
    <source>
        <strain evidence="1 2">Alo17</strain>
    </source>
</reference>
<protein>
    <submittedName>
        <fullName evidence="1">Uncharacterized protein</fullName>
    </submittedName>
</protein>
<dbReference type="KEGG" id="fro:AALO17_10560"/>
<evidence type="ECO:0000313" key="2">
    <source>
        <dbReference type="Proteomes" id="UP000069771"/>
    </source>
</evidence>
<proteinExistence type="predicted"/>
<name>A0A140DU63_9FIRM</name>
<dbReference type="EMBL" id="CP011391">
    <property type="protein sequence ID" value="AMK54190.1"/>
    <property type="molecule type" value="Genomic_DNA"/>
</dbReference>
<evidence type="ECO:0000313" key="1">
    <source>
        <dbReference type="EMBL" id="AMK54190.1"/>
    </source>
</evidence>
<accession>A0A140DU63</accession>
<dbReference type="Proteomes" id="UP000069771">
    <property type="component" value="Chromosome"/>
</dbReference>
<gene>
    <name evidence="1" type="ORF">AALO17_10560</name>
</gene>
<sequence length="310" mass="35970">MPSSAEWTSCIQSGGLIPYNGLMTKAELRKLIRSMPKEQLEEALLELHGRQDKTKKEVFELILKGISENRTLPDKKASIPDTRSMRKKLETIRDRIQGWYYYRRRSARTRARRDLKTMISQLLLCPSQSIVYPEACSLLEDLFDLSVTYLHTDLFPGTSIESVYHLSTDELFRTIVGFILKSGYTRDNLKRLSSLSCIVESSDWALSMHLQEILVSILKNGDIRIEMMDILEDRIQAGLELGQAGLLLDRLCILYLLICEQETSLENGTAWIREATDDKKALSLLNLFQRCRTVVRERQQEYFREEEERH</sequence>
<keyword evidence="2" id="KW-1185">Reference proteome</keyword>
<dbReference type="AlphaFoldDB" id="A0A140DU63"/>